<proteinExistence type="predicted"/>
<dbReference type="EMBL" id="JAMDNP010000017">
    <property type="protein sequence ID" value="MCY9760894.1"/>
    <property type="molecule type" value="Genomic_DNA"/>
</dbReference>
<name>A0ABT4GW34_PAEAL</name>
<evidence type="ECO:0000313" key="1">
    <source>
        <dbReference type="EMBL" id="MCY9760894.1"/>
    </source>
</evidence>
<accession>A0ABT4GW34</accession>
<gene>
    <name evidence="1" type="ORF">M5X12_09930</name>
</gene>
<dbReference type="Proteomes" id="UP001527181">
    <property type="component" value="Unassembled WGS sequence"/>
</dbReference>
<comment type="caution">
    <text evidence="1">The sequence shown here is derived from an EMBL/GenBank/DDBJ whole genome shotgun (WGS) entry which is preliminary data.</text>
</comment>
<reference evidence="1 2" key="1">
    <citation type="submission" date="2022-05" db="EMBL/GenBank/DDBJ databases">
        <title>Genome Sequencing of Bee-Associated Microbes.</title>
        <authorList>
            <person name="Dunlap C."/>
        </authorList>
    </citation>
    <scope>NUCLEOTIDE SEQUENCE [LARGE SCALE GENOMIC DNA]</scope>
    <source>
        <strain evidence="1 2">NRRL B-04010</strain>
    </source>
</reference>
<keyword evidence="2" id="KW-1185">Reference proteome</keyword>
<sequence>MFICEEKSAQIDKKWLHKAANAINQLRSKEAKIKIVLISRVKDEVADSFFWYFADRYEHHRVKIDGITNQVSEVDTLKIDWTSDEDFAKSFAKPKYTQKQAISAASGKVMSIFNVNLAGYKVSVKWNEYTFKKDKQPVIVGKINKKGEFYYFSLTP</sequence>
<organism evidence="1 2">
    <name type="scientific">Paenibacillus alvei</name>
    <name type="common">Bacillus alvei</name>
    <dbReference type="NCBI Taxonomy" id="44250"/>
    <lineage>
        <taxon>Bacteria</taxon>
        <taxon>Bacillati</taxon>
        <taxon>Bacillota</taxon>
        <taxon>Bacilli</taxon>
        <taxon>Bacillales</taxon>
        <taxon>Paenibacillaceae</taxon>
        <taxon>Paenibacillus</taxon>
    </lineage>
</organism>
<dbReference type="GeneID" id="94490637"/>
<protein>
    <submittedName>
        <fullName evidence="1">Uncharacterized protein</fullName>
    </submittedName>
</protein>
<dbReference type="RefSeq" id="WP_005550830.1">
    <property type="nucleotide sequence ID" value="NZ_JAMDLX010000141.1"/>
</dbReference>
<evidence type="ECO:0000313" key="2">
    <source>
        <dbReference type="Proteomes" id="UP001527181"/>
    </source>
</evidence>